<accession>A0A427YGK3</accession>
<evidence type="ECO:0000313" key="2">
    <source>
        <dbReference type="EMBL" id="RSH90153.1"/>
    </source>
</evidence>
<dbReference type="Proteomes" id="UP000279259">
    <property type="component" value="Unassembled WGS sequence"/>
</dbReference>
<keyword evidence="3" id="KW-1185">Reference proteome</keyword>
<dbReference type="AlphaFoldDB" id="A0A427YGK3"/>
<evidence type="ECO:0000313" key="3">
    <source>
        <dbReference type="Proteomes" id="UP000279259"/>
    </source>
</evidence>
<feature type="region of interest" description="Disordered" evidence="1">
    <location>
        <begin position="1"/>
        <end position="77"/>
    </location>
</feature>
<feature type="compositionally biased region" description="Polar residues" evidence="1">
    <location>
        <begin position="1"/>
        <end position="10"/>
    </location>
</feature>
<evidence type="ECO:0000256" key="1">
    <source>
        <dbReference type="SAM" id="MobiDB-lite"/>
    </source>
</evidence>
<comment type="caution">
    <text evidence="2">The sequence shown here is derived from an EMBL/GenBank/DDBJ whole genome shotgun (WGS) entry which is preliminary data.</text>
</comment>
<dbReference type="EMBL" id="RSCD01000011">
    <property type="protein sequence ID" value="RSH90153.1"/>
    <property type="molecule type" value="Genomic_DNA"/>
</dbReference>
<reference evidence="2 3" key="1">
    <citation type="submission" date="2018-11" db="EMBL/GenBank/DDBJ databases">
        <title>Genome sequence of Saitozyma podzolica DSM 27192.</title>
        <authorList>
            <person name="Aliyu H."/>
            <person name="Gorte O."/>
            <person name="Ochsenreither K."/>
        </authorList>
    </citation>
    <scope>NUCLEOTIDE SEQUENCE [LARGE SCALE GENOMIC DNA]</scope>
    <source>
        <strain evidence="2 3">DSM 27192</strain>
    </source>
</reference>
<organism evidence="2 3">
    <name type="scientific">Saitozyma podzolica</name>
    <dbReference type="NCBI Taxonomy" id="1890683"/>
    <lineage>
        <taxon>Eukaryota</taxon>
        <taxon>Fungi</taxon>
        <taxon>Dikarya</taxon>
        <taxon>Basidiomycota</taxon>
        <taxon>Agaricomycotina</taxon>
        <taxon>Tremellomycetes</taxon>
        <taxon>Tremellales</taxon>
        <taxon>Trimorphomycetaceae</taxon>
        <taxon>Saitozyma</taxon>
    </lineage>
</organism>
<sequence>MDQAGPSTTRRPVGLGISQTPSHPGSPAYHSDSSPGDVTFDDNGEGEGEDEDGGEEGLEDGEEGEEEEEGEDEGEDVDVDVMSETSSAMFDPDADPEGWGRRLDELAGVLEMGEVEARAIRWGPPIGKVKPAAPLPLGQFKELVDRHLATTEWKYTPKEELFPVVPGRLGASRGGQGTALDPIRVLGRAQVGREVSGGEVTELDLRAGF</sequence>
<proteinExistence type="predicted"/>
<dbReference type="OrthoDB" id="2596228at2759"/>
<feature type="compositionally biased region" description="Acidic residues" evidence="1">
    <location>
        <begin position="39"/>
        <end position="77"/>
    </location>
</feature>
<protein>
    <submittedName>
        <fullName evidence="2">Uncharacterized protein</fullName>
    </submittedName>
</protein>
<gene>
    <name evidence="2" type="ORF">EHS25_001487</name>
</gene>
<name>A0A427YGK3_9TREE</name>